<evidence type="ECO:0000313" key="9">
    <source>
        <dbReference type="EMBL" id="ESK94821.1"/>
    </source>
</evidence>
<comment type="caution">
    <text evidence="9">The sequence shown here is derived from an EMBL/GenBank/DDBJ whole genome shotgun (WGS) entry which is preliminary data.</text>
</comment>
<keyword evidence="4" id="KW-0238">DNA-binding</keyword>
<evidence type="ECO:0000256" key="1">
    <source>
        <dbReference type="ARBA" id="ARBA00004123"/>
    </source>
</evidence>
<dbReference type="KEGG" id="mrr:Moror_14214"/>
<feature type="compositionally biased region" description="Basic and acidic residues" evidence="6">
    <location>
        <begin position="614"/>
        <end position="632"/>
    </location>
</feature>
<evidence type="ECO:0000256" key="6">
    <source>
        <dbReference type="SAM" id="MobiDB-lite"/>
    </source>
</evidence>
<dbReference type="Proteomes" id="UP000017559">
    <property type="component" value="Unassembled WGS sequence"/>
</dbReference>
<dbReference type="Pfam" id="PF07034">
    <property type="entry name" value="ORC3_N"/>
    <property type="match status" value="1"/>
</dbReference>
<dbReference type="PANTHER" id="PTHR12748:SF0">
    <property type="entry name" value="ORIGIN RECOGNITION COMPLEX SUBUNIT 3"/>
    <property type="match status" value="1"/>
</dbReference>
<comment type="similarity">
    <text evidence="2">Belongs to the ORC3 family.</text>
</comment>
<dbReference type="EMBL" id="AWSO01000121">
    <property type="protein sequence ID" value="ESK94821.1"/>
    <property type="molecule type" value="Genomic_DNA"/>
</dbReference>
<reference evidence="9 10" key="1">
    <citation type="journal article" date="2014" name="BMC Genomics">
        <title>Genome and secretome analysis of the hemibiotrophic fungal pathogen, Moniliophthora roreri, which causes frosty pod rot disease of cacao: mechanisms of the biotrophic and necrotrophic phases.</title>
        <authorList>
            <person name="Meinhardt L.W."/>
            <person name="Costa G.G.L."/>
            <person name="Thomazella D.P.T."/>
            <person name="Teixeira P.J.P.L."/>
            <person name="Carazzolle M.F."/>
            <person name="Schuster S.C."/>
            <person name="Carlson J.E."/>
            <person name="Guiltinan M.J."/>
            <person name="Mieczkowski P."/>
            <person name="Farmer A."/>
            <person name="Ramaraj T."/>
            <person name="Crozier J."/>
            <person name="Davis R.E."/>
            <person name="Shao J."/>
            <person name="Melnick R.L."/>
            <person name="Pereira G.A.G."/>
            <person name="Bailey B.A."/>
        </authorList>
    </citation>
    <scope>NUCLEOTIDE SEQUENCE [LARGE SCALE GENOMIC DNA]</scope>
    <source>
        <strain evidence="9 10">MCA 2997</strain>
    </source>
</reference>
<keyword evidence="5" id="KW-0539">Nucleus</keyword>
<dbReference type="GO" id="GO:0006270">
    <property type="term" value="P:DNA replication initiation"/>
    <property type="evidence" value="ECO:0007669"/>
    <property type="project" value="TreeGrafter"/>
</dbReference>
<dbReference type="GO" id="GO:0003688">
    <property type="term" value="F:DNA replication origin binding"/>
    <property type="evidence" value="ECO:0007669"/>
    <property type="project" value="TreeGrafter"/>
</dbReference>
<proteinExistence type="inferred from homology"/>
<dbReference type="PANTHER" id="PTHR12748">
    <property type="entry name" value="ORIGIN RECOGNITION COMPLEX SUBUNIT 3"/>
    <property type="match status" value="1"/>
</dbReference>
<dbReference type="GO" id="GO:0031261">
    <property type="term" value="C:DNA replication preinitiation complex"/>
    <property type="evidence" value="ECO:0007669"/>
    <property type="project" value="TreeGrafter"/>
</dbReference>
<evidence type="ECO:0000256" key="2">
    <source>
        <dbReference type="ARBA" id="ARBA00010977"/>
    </source>
</evidence>
<feature type="compositionally biased region" description="Basic and acidic residues" evidence="6">
    <location>
        <begin position="28"/>
        <end position="42"/>
    </location>
</feature>
<dbReference type="InterPro" id="IPR045667">
    <property type="entry name" value="ORC3_N"/>
</dbReference>
<dbReference type="Pfam" id="PF18137">
    <property type="entry name" value="WHD_ORC"/>
    <property type="match status" value="1"/>
</dbReference>
<organism evidence="9 10">
    <name type="scientific">Moniliophthora roreri (strain MCA 2997)</name>
    <name type="common">Cocoa frosty pod rot fungus</name>
    <name type="synonym">Crinipellis roreri</name>
    <dbReference type="NCBI Taxonomy" id="1381753"/>
    <lineage>
        <taxon>Eukaryota</taxon>
        <taxon>Fungi</taxon>
        <taxon>Dikarya</taxon>
        <taxon>Basidiomycota</taxon>
        <taxon>Agaricomycotina</taxon>
        <taxon>Agaricomycetes</taxon>
        <taxon>Agaricomycetidae</taxon>
        <taxon>Agaricales</taxon>
        <taxon>Marasmiineae</taxon>
        <taxon>Marasmiaceae</taxon>
        <taxon>Moniliophthora</taxon>
    </lineage>
</organism>
<evidence type="ECO:0000259" key="8">
    <source>
        <dbReference type="Pfam" id="PF18137"/>
    </source>
</evidence>
<dbReference type="GO" id="GO:0005656">
    <property type="term" value="C:nuclear pre-replicative complex"/>
    <property type="evidence" value="ECO:0007669"/>
    <property type="project" value="TreeGrafter"/>
</dbReference>
<evidence type="ECO:0000313" key="10">
    <source>
        <dbReference type="Proteomes" id="UP000017559"/>
    </source>
</evidence>
<feature type="domain" description="Origin recognition complex subunit 3 N-terminal" evidence="7">
    <location>
        <begin position="29"/>
        <end position="330"/>
    </location>
</feature>
<dbReference type="OrthoDB" id="10265211at2759"/>
<sequence>MSPPLNFDDPNQSVFFIPHNESDTDDTGSEHNSEEKKPGKIEDLLGGKEIRWDVYRAAWTKCLSRIQDLLNAIYEPFVMQVVECAATAYQDDLPGLPYPEIPIITLTSSSSSPAFLQQVITRLETQEKCNFYTAHLYPPECINIMSAMKSLVSTFTKNSGGHRGSGQTLAAYDIRVLDAWYQALSNSKKKHGEALRLIVMLHNFEQFEPSVIQDLLYICSRHISRIPLVFIITLSSPQSPSYLHSTYPRSTLALLRIQNFRIPSGISILEEILLDTFVSIEFNPDLVLGPAALESIIDSSIRHNLSVDSLVNHLQLAHLKHFSTVSLSALLHETVSASTLENPASFHFLESLVIFSHAKLSEDTDWKARNVPGIISIVDDARKEFYARVQGHRIAFGLLRLVQEFMEQRGYKGLELTRENDLCPKYLKLFINMMRGDITRELKHTKMLVSKLKSAELEAFGAELEVFCDKLPPETQGRNTIIDDLCSTLPEKSDEFAKRLLGFIDAQLRNALNDTDLWQIWYTGDSPFPSEIINPSVRASIISGLLRPKDFTTLPDTEHSPKDELWERPDTSILFDRYLDSGKMINVYDWFESFHAVLETQREKLEEKRRRELLAERRKSASPRKEKQKAKEDEGDGLAEGQWKMQVQARFIRALHELDYLGFIKHTKRKQDHVLRTVFDVKI</sequence>
<keyword evidence="10" id="KW-1185">Reference proteome</keyword>
<evidence type="ECO:0000256" key="4">
    <source>
        <dbReference type="ARBA" id="ARBA00023125"/>
    </source>
</evidence>
<comment type="subcellular location">
    <subcellularLocation>
        <location evidence="1">Nucleus</location>
    </subcellularLocation>
</comment>
<feature type="region of interest" description="Disordered" evidence="6">
    <location>
        <begin position="1"/>
        <end position="42"/>
    </location>
</feature>
<dbReference type="InterPro" id="IPR040855">
    <property type="entry name" value="ORC_WH_C"/>
</dbReference>
<dbReference type="InterPro" id="IPR020795">
    <property type="entry name" value="ORC3"/>
</dbReference>
<dbReference type="CDD" id="cd20704">
    <property type="entry name" value="Orc3"/>
    <property type="match status" value="1"/>
</dbReference>
<dbReference type="HOGENOM" id="CLU_010669_1_0_1"/>
<dbReference type="AlphaFoldDB" id="V2XPN3"/>
<evidence type="ECO:0000259" key="7">
    <source>
        <dbReference type="Pfam" id="PF07034"/>
    </source>
</evidence>
<name>V2XPN3_MONRO</name>
<evidence type="ECO:0000256" key="3">
    <source>
        <dbReference type="ARBA" id="ARBA00022705"/>
    </source>
</evidence>
<protein>
    <submittedName>
        <fullName evidence="9">Origin recognition complex subunit 3-like</fullName>
    </submittedName>
</protein>
<evidence type="ECO:0000256" key="5">
    <source>
        <dbReference type="ARBA" id="ARBA00023242"/>
    </source>
</evidence>
<dbReference type="STRING" id="1381753.V2XPN3"/>
<gene>
    <name evidence="9" type="ORF">Moror_14214</name>
</gene>
<keyword evidence="3" id="KW-0235">DNA replication</keyword>
<feature type="domain" description="Origin recognition complex subunit 3 winged helix C-terminal" evidence="8">
    <location>
        <begin position="538"/>
        <end position="679"/>
    </location>
</feature>
<dbReference type="GO" id="GO:0005664">
    <property type="term" value="C:nuclear origin of replication recognition complex"/>
    <property type="evidence" value="ECO:0007669"/>
    <property type="project" value="InterPro"/>
</dbReference>
<accession>V2XPN3</accession>
<feature type="region of interest" description="Disordered" evidence="6">
    <location>
        <begin position="614"/>
        <end position="637"/>
    </location>
</feature>